<dbReference type="AlphaFoldDB" id="A0A9J6RRM2"/>
<dbReference type="GO" id="GO:0019843">
    <property type="term" value="F:rRNA binding"/>
    <property type="evidence" value="ECO:0007669"/>
    <property type="project" value="UniProtKB-UniRule"/>
</dbReference>
<keyword evidence="4 6" id="KW-0689">Ribosomal protein</keyword>
<evidence type="ECO:0000256" key="2">
    <source>
        <dbReference type="ARBA" id="ARBA00022730"/>
    </source>
</evidence>
<evidence type="ECO:0000256" key="5">
    <source>
        <dbReference type="ARBA" id="ARBA00023274"/>
    </source>
</evidence>
<dbReference type="SUPFAM" id="SSF54189">
    <property type="entry name" value="Ribosomal proteins S24e, L23 and L15e"/>
    <property type="match status" value="1"/>
</dbReference>
<dbReference type="EMBL" id="JAPTGG010000020">
    <property type="protein sequence ID" value="MCZ0867010.1"/>
    <property type="molecule type" value="Genomic_DNA"/>
</dbReference>
<keyword evidence="8" id="KW-1185">Reference proteome</keyword>
<evidence type="ECO:0000256" key="3">
    <source>
        <dbReference type="ARBA" id="ARBA00022884"/>
    </source>
</evidence>
<dbReference type="Proteomes" id="UP001069090">
    <property type="component" value="Unassembled WGS sequence"/>
</dbReference>
<reference evidence="7 8" key="1">
    <citation type="submission" date="2022-12" db="EMBL/GenBank/DDBJ databases">
        <title>Dasania phycosphaerae sp. nov., isolated from particulate material of the south coast of Korea.</title>
        <authorList>
            <person name="Jiang Y."/>
        </authorList>
    </citation>
    <scope>NUCLEOTIDE SEQUENCE [LARGE SCALE GENOMIC DNA]</scope>
    <source>
        <strain evidence="7 8">GY-19</strain>
    </source>
</reference>
<keyword evidence="3 6" id="KW-0694">RNA-binding</keyword>
<dbReference type="GO" id="GO:1990904">
    <property type="term" value="C:ribonucleoprotein complex"/>
    <property type="evidence" value="ECO:0007669"/>
    <property type="project" value="UniProtKB-KW"/>
</dbReference>
<dbReference type="InterPro" id="IPR012678">
    <property type="entry name" value="Ribosomal_uL23/eL15/eS24_sf"/>
</dbReference>
<comment type="function">
    <text evidence="6">One of the early assembly proteins it binds 23S rRNA. One of the proteins that surrounds the polypeptide exit tunnel on the outside of the ribosome. Forms the main docking site for trigger factor binding to the ribosome.</text>
</comment>
<keyword evidence="2 6" id="KW-0699">rRNA-binding</keyword>
<dbReference type="GO" id="GO:0003735">
    <property type="term" value="F:structural constituent of ribosome"/>
    <property type="evidence" value="ECO:0007669"/>
    <property type="project" value="InterPro"/>
</dbReference>
<dbReference type="NCBIfam" id="NF004363">
    <property type="entry name" value="PRK05738.2-4"/>
    <property type="match status" value="1"/>
</dbReference>
<accession>A0A9J6RRM2</accession>
<evidence type="ECO:0000313" key="8">
    <source>
        <dbReference type="Proteomes" id="UP001069090"/>
    </source>
</evidence>
<dbReference type="InterPro" id="IPR012677">
    <property type="entry name" value="Nucleotide-bd_a/b_plait_sf"/>
</dbReference>
<name>A0A9J6RRM2_9GAMM</name>
<dbReference type="FunFam" id="3.30.70.330:FF:000001">
    <property type="entry name" value="50S ribosomal protein L23"/>
    <property type="match status" value="1"/>
</dbReference>
<dbReference type="Pfam" id="PF00276">
    <property type="entry name" value="Ribosomal_L23"/>
    <property type="match status" value="1"/>
</dbReference>
<comment type="subunit">
    <text evidence="6">Part of the 50S ribosomal subunit. Contacts protein L29, and trigger factor when it is bound to the ribosome.</text>
</comment>
<gene>
    <name evidence="6 7" type="primary">rplW</name>
    <name evidence="7" type="ORF">O0V09_17570</name>
</gene>
<evidence type="ECO:0000256" key="4">
    <source>
        <dbReference type="ARBA" id="ARBA00022980"/>
    </source>
</evidence>
<dbReference type="GO" id="GO:0005840">
    <property type="term" value="C:ribosome"/>
    <property type="evidence" value="ECO:0007669"/>
    <property type="project" value="UniProtKB-KW"/>
</dbReference>
<comment type="similarity">
    <text evidence="1 6">Belongs to the universal ribosomal protein uL23 family.</text>
</comment>
<dbReference type="PANTHER" id="PTHR11620">
    <property type="entry name" value="60S RIBOSOMAL PROTEIN L23A"/>
    <property type="match status" value="1"/>
</dbReference>
<proteinExistence type="inferred from homology"/>
<dbReference type="InterPro" id="IPR013025">
    <property type="entry name" value="Ribosomal_uL23-like"/>
</dbReference>
<keyword evidence="5 6" id="KW-0687">Ribonucleoprotein</keyword>
<comment type="caution">
    <text evidence="7">The sequence shown here is derived from an EMBL/GenBank/DDBJ whole genome shotgun (WGS) entry which is preliminary data.</text>
</comment>
<dbReference type="GO" id="GO:0006412">
    <property type="term" value="P:translation"/>
    <property type="evidence" value="ECO:0007669"/>
    <property type="project" value="UniProtKB-UniRule"/>
</dbReference>
<dbReference type="HAMAP" id="MF_01369_B">
    <property type="entry name" value="Ribosomal_uL23_B"/>
    <property type="match status" value="1"/>
</dbReference>
<evidence type="ECO:0000256" key="1">
    <source>
        <dbReference type="ARBA" id="ARBA00006700"/>
    </source>
</evidence>
<dbReference type="RefSeq" id="WP_268905349.1">
    <property type="nucleotide sequence ID" value="NZ_JAPTGG010000020.1"/>
</dbReference>
<dbReference type="Gene3D" id="3.30.70.330">
    <property type="match status" value="1"/>
</dbReference>
<dbReference type="NCBIfam" id="NF004359">
    <property type="entry name" value="PRK05738.1-3"/>
    <property type="match status" value="1"/>
</dbReference>
<evidence type="ECO:0000313" key="7">
    <source>
        <dbReference type="EMBL" id="MCZ0867010.1"/>
    </source>
</evidence>
<organism evidence="7 8">
    <name type="scientific">Dasania phycosphaerae</name>
    <dbReference type="NCBI Taxonomy" id="2950436"/>
    <lineage>
        <taxon>Bacteria</taxon>
        <taxon>Pseudomonadati</taxon>
        <taxon>Pseudomonadota</taxon>
        <taxon>Gammaproteobacteria</taxon>
        <taxon>Cellvibrionales</taxon>
        <taxon>Spongiibacteraceae</taxon>
        <taxon>Dasania</taxon>
    </lineage>
</organism>
<sequence>MNTERIYQVLQGPRISEKAAYSADLNNQFVFKVAVTATKLEIKKAVEKLFNVKVSEVRTLNVNGKVKRNKFGLSKKADWKKAYVRLEQGHEIDFAAAE</sequence>
<evidence type="ECO:0000256" key="6">
    <source>
        <dbReference type="HAMAP-Rule" id="MF_01369"/>
    </source>
</evidence>
<protein>
    <recommendedName>
        <fullName evidence="6">Large ribosomal subunit protein uL23</fullName>
    </recommendedName>
</protein>